<keyword evidence="3 9" id="KW-0813">Transport</keyword>
<dbReference type="PROSITE" id="PS01023">
    <property type="entry name" value="PTR2_2"/>
    <property type="match status" value="1"/>
</dbReference>
<gene>
    <name evidence="12" type="ORF">LOD99_14007</name>
</gene>
<proteinExistence type="inferred from homology"/>
<feature type="transmembrane region" description="Helical" evidence="11">
    <location>
        <begin position="686"/>
        <end position="707"/>
    </location>
</feature>
<feature type="transmembrane region" description="Helical" evidence="11">
    <location>
        <begin position="230"/>
        <end position="255"/>
    </location>
</feature>
<name>A0AAV7KH52_9METZ</name>
<dbReference type="PROSITE" id="PS01022">
    <property type="entry name" value="PTR2_1"/>
    <property type="match status" value="1"/>
</dbReference>
<dbReference type="EMBL" id="JAKMXF010000033">
    <property type="protein sequence ID" value="KAI6660421.1"/>
    <property type="molecule type" value="Genomic_DNA"/>
</dbReference>
<feature type="transmembrane region" description="Helical" evidence="11">
    <location>
        <begin position="156"/>
        <end position="173"/>
    </location>
</feature>
<dbReference type="InterPro" id="IPR036259">
    <property type="entry name" value="MFS_trans_sf"/>
</dbReference>
<dbReference type="Proteomes" id="UP001165289">
    <property type="component" value="Unassembled WGS sequence"/>
</dbReference>
<keyword evidence="5" id="KW-0571">Peptide transport</keyword>
<evidence type="ECO:0000256" key="7">
    <source>
        <dbReference type="ARBA" id="ARBA00022989"/>
    </source>
</evidence>
<evidence type="ECO:0000256" key="4">
    <source>
        <dbReference type="ARBA" id="ARBA00022692"/>
    </source>
</evidence>
<evidence type="ECO:0000256" key="11">
    <source>
        <dbReference type="SAM" id="Phobius"/>
    </source>
</evidence>
<evidence type="ECO:0000256" key="6">
    <source>
        <dbReference type="ARBA" id="ARBA00022927"/>
    </source>
</evidence>
<dbReference type="CDD" id="cd17347">
    <property type="entry name" value="MFS_SLC15A1_2_like"/>
    <property type="match status" value="1"/>
</dbReference>
<dbReference type="GO" id="GO:0022857">
    <property type="term" value="F:transmembrane transporter activity"/>
    <property type="evidence" value="ECO:0007669"/>
    <property type="project" value="InterPro"/>
</dbReference>
<keyword evidence="8 11" id="KW-0472">Membrane</keyword>
<dbReference type="SUPFAM" id="SSF103473">
    <property type="entry name" value="MFS general substrate transporter"/>
    <property type="match status" value="1"/>
</dbReference>
<dbReference type="AlphaFoldDB" id="A0AAV7KH52"/>
<keyword evidence="4 9" id="KW-0812">Transmembrane</keyword>
<feature type="transmembrane region" description="Helical" evidence="11">
    <location>
        <begin position="656"/>
        <end position="674"/>
    </location>
</feature>
<feature type="transmembrane region" description="Helical" evidence="11">
    <location>
        <begin position="100"/>
        <end position="119"/>
    </location>
</feature>
<dbReference type="InterPro" id="IPR000109">
    <property type="entry name" value="POT_fam"/>
</dbReference>
<comment type="subcellular location">
    <subcellularLocation>
        <location evidence="1 9">Membrane</location>
        <topology evidence="1 9">Multi-pass membrane protein</topology>
    </subcellularLocation>
</comment>
<feature type="region of interest" description="Disordered" evidence="10">
    <location>
        <begin position="1"/>
        <end position="20"/>
    </location>
</feature>
<feature type="transmembrane region" description="Helical" evidence="11">
    <location>
        <begin position="261"/>
        <end position="277"/>
    </location>
</feature>
<evidence type="ECO:0000256" key="8">
    <source>
        <dbReference type="ARBA" id="ARBA00023136"/>
    </source>
</evidence>
<organism evidence="12 13">
    <name type="scientific">Oopsacas minuta</name>
    <dbReference type="NCBI Taxonomy" id="111878"/>
    <lineage>
        <taxon>Eukaryota</taxon>
        <taxon>Metazoa</taxon>
        <taxon>Porifera</taxon>
        <taxon>Hexactinellida</taxon>
        <taxon>Hexasterophora</taxon>
        <taxon>Lyssacinosida</taxon>
        <taxon>Leucopsacidae</taxon>
        <taxon>Oopsacas</taxon>
    </lineage>
</organism>
<sequence>MASEEKTKLIGENGSIAGETDNENTVDIAIHPKPQKPKLSSRFTQFCKFFSSFPVSVYFIVGNEFCERFAYYGMRAVLVLYLTFQLDVSEDNATAVFHMYTFLAFFMPIFGSMMADSYIGKFKTILIYSIIYAIGCVLISLSAVPCLVANIIPVRLAICIIGLILIALGTGGIKPCVSAFGGDQVKKGDPSLLAAFFSLFYFSINAGSLLSIFLTPILRRDIQCFGADCYVASFGVPAILMICSIIVFIAGSFLYVKVPPTGRNVYVQIFAIIFYAIKERFKKRKSGIKKDHWLDWAVPKYDTSLVVGVKAVVKVFVMFLPLPIFWALFDQQGSRWLFQVARMYTSIGVISIHPDQVQIINPIFILVFIPIFDKIIYPLVRKCGIKVTTLRKMTIGIFLAGVAFILSAIVQIQIEAGADLSAPNDMTYLKLFNPTSHQANVSIFNSNNTLILNSTVEPGDFNQSTLSSGKYSLSFTVESSGSKQSYNYGVNLNSTLTCTVLLANSPTVKPYCTDMNLARPEVTKYEASVQYINSLSRDILFSIRQDQGDEIYFNSSVPALGISEFYRIPEGEFFLEFSNKSIAFSVLNGDIKSLLVYANDSGSVFLQPSLGIDRSVSFLWQIPMYFVMTVGEVMFSISGLEFAYSQSPASLKSVMLAMWLLTVAFGNLLVFFVSQFQLFSSQVVEFFFFAGAAIVISFLFGIMSYFYKYMEYEDDGPHFIASTTIKKTFSESQRLAEKID</sequence>
<keyword evidence="7 11" id="KW-1133">Transmembrane helix</keyword>
<dbReference type="GO" id="GO:0016020">
    <property type="term" value="C:membrane"/>
    <property type="evidence" value="ECO:0007669"/>
    <property type="project" value="UniProtKB-SubCell"/>
</dbReference>
<evidence type="ECO:0000256" key="9">
    <source>
        <dbReference type="RuleBase" id="RU003755"/>
    </source>
</evidence>
<protein>
    <submittedName>
        <fullName evidence="12">Solute carrier family 15 member 2</fullName>
    </submittedName>
</protein>
<dbReference type="GO" id="GO:0006857">
    <property type="term" value="P:oligopeptide transport"/>
    <property type="evidence" value="ECO:0007669"/>
    <property type="project" value="InterPro"/>
</dbReference>
<evidence type="ECO:0000256" key="1">
    <source>
        <dbReference type="ARBA" id="ARBA00004141"/>
    </source>
</evidence>
<dbReference type="PANTHER" id="PTHR11654">
    <property type="entry name" value="OLIGOPEPTIDE TRANSPORTER-RELATED"/>
    <property type="match status" value="1"/>
</dbReference>
<dbReference type="Gene3D" id="1.20.1250.20">
    <property type="entry name" value="MFS general substrate transporter like domains"/>
    <property type="match status" value="2"/>
</dbReference>
<dbReference type="InterPro" id="IPR018456">
    <property type="entry name" value="PTR2_symporter_CS"/>
</dbReference>
<evidence type="ECO:0000313" key="12">
    <source>
        <dbReference type="EMBL" id="KAI6660421.1"/>
    </source>
</evidence>
<dbReference type="GO" id="GO:0015031">
    <property type="term" value="P:protein transport"/>
    <property type="evidence" value="ECO:0007669"/>
    <property type="project" value="UniProtKB-KW"/>
</dbReference>
<evidence type="ECO:0000256" key="5">
    <source>
        <dbReference type="ARBA" id="ARBA00022856"/>
    </source>
</evidence>
<reference evidence="12 13" key="1">
    <citation type="journal article" date="2023" name="BMC Biol.">
        <title>The compact genome of the sponge Oopsacas minuta (Hexactinellida) is lacking key metazoan core genes.</title>
        <authorList>
            <person name="Santini S."/>
            <person name="Schenkelaars Q."/>
            <person name="Jourda C."/>
            <person name="Duchesne M."/>
            <person name="Belahbib H."/>
            <person name="Rocher C."/>
            <person name="Selva M."/>
            <person name="Riesgo A."/>
            <person name="Vervoort M."/>
            <person name="Leys S.P."/>
            <person name="Kodjabachian L."/>
            <person name="Le Bivic A."/>
            <person name="Borchiellini C."/>
            <person name="Claverie J.M."/>
            <person name="Renard E."/>
        </authorList>
    </citation>
    <scope>NUCLEOTIDE SEQUENCE [LARGE SCALE GENOMIC DNA]</scope>
    <source>
        <strain evidence="12">SPO-2</strain>
    </source>
</reference>
<feature type="transmembrane region" description="Helical" evidence="11">
    <location>
        <begin position="622"/>
        <end position="644"/>
    </location>
</feature>
<evidence type="ECO:0000313" key="13">
    <source>
        <dbReference type="Proteomes" id="UP001165289"/>
    </source>
</evidence>
<comment type="similarity">
    <text evidence="2 9">Belongs to the major facilitator superfamily. Proton-dependent oligopeptide transporter (POT/PTR) (TC 2.A.17) family.</text>
</comment>
<keyword evidence="13" id="KW-1185">Reference proteome</keyword>
<feature type="transmembrane region" description="Helical" evidence="11">
    <location>
        <begin position="392"/>
        <end position="414"/>
    </location>
</feature>
<feature type="transmembrane region" description="Helical" evidence="11">
    <location>
        <begin position="359"/>
        <end position="380"/>
    </location>
</feature>
<keyword evidence="6" id="KW-0653">Protein transport</keyword>
<comment type="caution">
    <text evidence="12">The sequence shown here is derived from an EMBL/GenBank/DDBJ whole genome shotgun (WGS) entry which is preliminary data.</text>
</comment>
<evidence type="ECO:0000256" key="2">
    <source>
        <dbReference type="ARBA" id="ARBA00005982"/>
    </source>
</evidence>
<accession>A0AAV7KH52</accession>
<feature type="transmembrane region" description="Helical" evidence="11">
    <location>
        <begin position="125"/>
        <end position="149"/>
    </location>
</feature>
<evidence type="ECO:0000256" key="3">
    <source>
        <dbReference type="ARBA" id="ARBA00022448"/>
    </source>
</evidence>
<dbReference type="FunFam" id="1.20.1250.20:FF:000049">
    <property type="entry name" value="Solute carrier family 15 member 2"/>
    <property type="match status" value="1"/>
</dbReference>
<evidence type="ECO:0000256" key="10">
    <source>
        <dbReference type="SAM" id="MobiDB-lite"/>
    </source>
</evidence>
<dbReference type="Pfam" id="PF00854">
    <property type="entry name" value="PTR2"/>
    <property type="match status" value="2"/>
</dbReference>
<feature type="transmembrane region" description="Helical" evidence="11">
    <location>
        <begin position="311"/>
        <end position="329"/>
    </location>
</feature>
<feature type="transmembrane region" description="Helical" evidence="11">
    <location>
        <begin position="193"/>
        <end position="218"/>
    </location>
</feature>